<comment type="subcellular location">
    <subcellularLocation>
        <location evidence="5">Endoplasmic reticulum membrane</location>
        <topology evidence="5">Multi-pass membrane protein</topology>
    </subcellularLocation>
    <subcellularLocation>
        <location evidence="1">Membrane</location>
        <topology evidence="1">Multi-pass membrane protein</topology>
    </subcellularLocation>
</comment>
<protein>
    <recommendedName>
        <fullName evidence="5">Endoplasmic reticulum transmembrane protein</fullName>
    </recommendedName>
</protein>
<dbReference type="Pfam" id="PF05529">
    <property type="entry name" value="Bap31"/>
    <property type="match status" value="1"/>
</dbReference>
<evidence type="ECO:0000313" key="8">
    <source>
        <dbReference type="EnsemblPlants" id="AET4Gv20578500.1"/>
    </source>
</evidence>
<evidence type="ECO:0000256" key="1">
    <source>
        <dbReference type="ARBA" id="ARBA00004141"/>
    </source>
</evidence>
<keyword evidence="4 5" id="KW-0472">Membrane</keyword>
<evidence type="ECO:0000259" key="7">
    <source>
        <dbReference type="Pfam" id="PF05529"/>
    </source>
</evidence>
<dbReference type="InterPro" id="IPR008417">
    <property type="entry name" value="BAP29/BAP31"/>
</dbReference>
<dbReference type="STRING" id="200361.A0A453IJK4"/>
<evidence type="ECO:0000256" key="5">
    <source>
        <dbReference type="RuleBase" id="RU367026"/>
    </source>
</evidence>
<dbReference type="Proteomes" id="UP000015105">
    <property type="component" value="Chromosome 4D"/>
</dbReference>
<keyword evidence="5" id="KW-0256">Endoplasmic reticulum</keyword>
<dbReference type="GO" id="GO:0070973">
    <property type="term" value="P:protein localization to endoplasmic reticulum exit site"/>
    <property type="evidence" value="ECO:0007669"/>
    <property type="project" value="UniProtKB-UniRule"/>
</dbReference>
<reference evidence="8" key="3">
    <citation type="journal article" date="2017" name="Nature">
        <title>Genome sequence of the progenitor of the wheat D genome Aegilops tauschii.</title>
        <authorList>
            <person name="Luo M.C."/>
            <person name="Gu Y.Q."/>
            <person name="Puiu D."/>
            <person name="Wang H."/>
            <person name="Twardziok S.O."/>
            <person name="Deal K.R."/>
            <person name="Huo N."/>
            <person name="Zhu T."/>
            <person name="Wang L."/>
            <person name="Wang Y."/>
            <person name="McGuire P.E."/>
            <person name="Liu S."/>
            <person name="Long H."/>
            <person name="Ramasamy R.K."/>
            <person name="Rodriguez J.C."/>
            <person name="Van S.L."/>
            <person name="Yuan L."/>
            <person name="Wang Z."/>
            <person name="Xia Z."/>
            <person name="Xiao L."/>
            <person name="Anderson O.D."/>
            <person name="Ouyang S."/>
            <person name="Liang Y."/>
            <person name="Zimin A.V."/>
            <person name="Pertea G."/>
            <person name="Qi P."/>
            <person name="Bennetzen J.L."/>
            <person name="Dai X."/>
            <person name="Dawson M.W."/>
            <person name="Muller H.G."/>
            <person name="Kugler K."/>
            <person name="Rivarola-Duarte L."/>
            <person name="Spannagl M."/>
            <person name="Mayer K.F.X."/>
            <person name="Lu F.H."/>
            <person name="Bevan M.W."/>
            <person name="Leroy P."/>
            <person name="Li P."/>
            <person name="You F.M."/>
            <person name="Sun Q."/>
            <person name="Liu Z."/>
            <person name="Lyons E."/>
            <person name="Wicker T."/>
            <person name="Salzberg S.L."/>
            <person name="Devos K.M."/>
            <person name="Dvorak J."/>
        </authorList>
    </citation>
    <scope>NUCLEOTIDE SEQUENCE [LARGE SCALE GENOMIC DNA]</scope>
    <source>
        <strain evidence="8">cv. AL8/78</strain>
    </source>
</reference>
<dbReference type="PANTHER" id="PTHR12701:SF20">
    <property type="entry name" value="ENDOPLASMIC RETICULUM TRANSMEMBRANE PROTEIN"/>
    <property type="match status" value="1"/>
</dbReference>
<keyword evidence="5" id="KW-0653">Protein transport</keyword>
<evidence type="ECO:0000256" key="6">
    <source>
        <dbReference type="SAM" id="MobiDB-lite"/>
    </source>
</evidence>
<feature type="region of interest" description="Disordered" evidence="6">
    <location>
        <begin position="52"/>
        <end position="71"/>
    </location>
</feature>
<accession>A0A453IJK4</accession>
<sequence>MEQSQGPESDRIESLADEANRRGEARKETDATFIHLSIRPVETRHQRHALISQDYTDRRNRGPPSSRASSFFRFDRSSKRGVPMGLQWMLLTCVVGAEAAVAALLTLPAPRAVRAQIVGLTSMLLQPMAAVLPFAAFQLLDIYWKNEHRLICTGEMCTSEERVRFEKSIFKSQRNVILCVSVFILYWSIYRICKFNKDIKALEEVEKRIKEE</sequence>
<comment type="similarity">
    <text evidence="5">Belongs to the BCAP29/BCAP31 family.</text>
</comment>
<reference evidence="9" key="2">
    <citation type="journal article" date="2017" name="Nat. Plants">
        <title>The Aegilops tauschii genome reveals multiple impacts of transposons.</title>
        <authorList>
            <person name="Zhao G."/>
            <person name="Zou C."/>
            <person name="Li K."/>
            <person name="Wang K."/>
            <person name="Li T."/>
            <person name="Gao L."/>
            <person name="Zhang X."/>
            <person name="Wang H."/>
            <person name="Yang Z."/>
            <person name="Liu X."/>
            <person name="Jiang W."/>
            <person name="Mao L."/>
            <person name="Kong X."/>
            <person name="Jiao Y."/>
            <person name="Jia J."/>
        </authorList>
    </citation>
    <scope>NUCLEOTIDE SEQUENCE [LARGE SCALE GENOMIC DNA]</scope>
    <source>
        <strain evidence="9">cv. AL8/78</strain>
    </source>
</reference>
<dbReference type="AlphaFoldDB" id="A0A453IJK4"/>
<dbReference type="Gramene" id="AET4Gv20578500.1">
    <property type="protein sequence ID" value="AET4Gv20578500.1"/>
    <property type="gene ID" value="AET4Gv20578500"/>
</dbReference>
<feature type="compositionally biased region" description="Basic and acidic residues" evidence="6">
    <location>
        <begin position="8"/>
        <end position="29"/>
    </location>
</feature>
<feature type="region of interest" description="Disordered" evidence="6">
    <location>
        <begin position="1"/>
        <end position="29"/>
    </location>
</feature>
<reference evidence="8" key="4">
    <citation type="submission" date="2019-03" db="UniProtKB">
        <authorList>
            <consortium name="EnsemblPlants"/>
        </authorList>
    </citation>
    <scope>IDENTIFICATION</scope>
</reference>
<reference evidence="9" key="1">
    <citation type="journal article" date="2014" name="Science">
        <title>Ancient hybridizations among the ancestral genomes of bread wheat.</title>
        <authorList>
            <consortium name="International Wheat Genome Sequencing Consortium,"/>
            <person name="Marcussen T."/>
            <person name="Sandve S.R."/>
            <person name="Heier L."/>
            <person name="Spannagl M."/>
            <person name="Pfeifer M."/>
            <person name="Jakobsen K.S."/>
            <person name="Wulff B.B."/>
            <person name="Steuernagel B."/>
            <person name="Mayer K.F."/>
            <person name="Olsen O.A."/>
        </authorList>
    </citation>
    <scope>NUCLEOTIDE SEQUENCE [LARGE SCALE GENOMIC DNA]</scope>
    <source>
        <strain evidence="9">cv. AL8/78</strain>
    </source>
</reference>
<dbReference type="GO" id="GO:0006886">
    <property type="term" value="P:intracellular protein transport"/>
    <property type="evidence" value="ECO:0007669"/>
    <property type="project" value="UniProtKB-UniRule"/>
</dbReference>
<reference evidence="8" key="5">
    <citation type="journal article" date="2021" name="G3 (Bethesda)">
        <title>Aegilops tauschii genome assembly Aet v5.0 features greater sequence contiguity and improved annotation.</title>
        <authorList>
            <person name="Wang L."/>
            <person name="Zhu T."/>
            <person name="Rodriguez J.C."/>
            <person name="Deal K.R."/>
            <person name="Dubcovsky J."/>
            <person name="McGuire P.E."/>
            <person name="Lux T."/>
            <person name="Spannagl M."/>
            <person name="Mayer K.F.X."/>
            <person name="Baldrich P."/>
            <person name="Meyers B.C."/>
            <person name="Huo N."/>
            <person name="Gu Y.Q."/>
            <person name="Zhou H."/>
            <person name="Devos K.M."/>
            <person name="Bennetzen J.L."/>
            <person name="Unver T."/>
            <person name="Budak H."/>
            <person name="Gulick P.J."/>
            <person name="Galiba G."/>
            <person name="Kalapos B."/>
            <person name="Nelson D.R."/>
            <person name="Li P."/>
            <person name="You F.M."/>
            <person name="Luo M.C."/>
            <person name="Dvorak J."/>
        </authorList>
    </citation>
    <scope>NUCLEOTIDE SEQUENCE [LARGE SCALE GENOMIC DNA]</scope>
    <source>
        <strain evidence="8">cv. AL8/78</strain>
    </source>
</reference>
<dbReference type="PANTHER" id="PTHR12701">
    <property type="entry name" value="BCR-ASSOCIATED PROTEIN, BAP"/>
    <property type="match status" value="1"/>
</dbReference>
<keyword evidence="9" id="KW-1185">Reference proteome</keyword>
<evidence type="ECO:0000313" key="9">
    <source>
        <dbReference type="Proteomes" id="UP000015105"/>
    </source>
</evidence>
<evidence type="ECO:0000256" key="2">
    <source>
        <dbReference type="ARBA" id="ARBA00022692"/>
    </source>
</evidence>
<dbReference type="GO" id="GO:0006888">
    <property type="term" value="P:endoplasmic reticulum to Golgi vesicle-mediated transport"/>
    <property type="evidence" value="ECO:0007669"/>
    <property type="project" value="UniProtKB-UniRule"/>
</dbReference>
<organism evidence="8 9">
    <name type="scientific">Aegilops tauschii subsp. strangulata</name>
    <name type="common">Goatgrass</name>
    <dbReference type="NCBI Taxonomy" id="200361"/>
    <lineage>
        <taxon>Eukaryota</taxon>
        <taxon>Viridiplantae</taxon>
        <taxon>Streptophyta</taxon>
        <taxon>Embryophyta</taxon>
        <taxon>Tracheophyta</taxon>
        <taxon>Spermatophyta</taxon>
        <taxon>Magnoliopsida</taxon>
        <taxon>Liliopsida</taxon>
        <taxon>Poales</taxon>
        <taxon>Poaceae</taxon>
        <taxon>BOP clade</taxon>
        <taxon>Pooideae</taxon>
        <taxon>Triticodae</taxon>
        <taxon>Triticeae</taxon>
        <taxon>Triticinae</taxon>
        <taxon>Aegilops</taxon>
    </lineage>
</organism>
<keyword evidence="2 5" id="KW-0812">Transmembrane</keyword>
<keyword evidence="3 5" id="KW-1133">Transmembrane helix</keyword>
<evidence type="ECO:0000256" key="3">
    <source>
        <dbReference type="ARBA" id="ARBA00022989"/>
    </source>
</evidence>
<feature type="domain" description="BAP29/BAP31 transmembrane" evidence="7">
    <location>
        <begin position="84"/>
        <end position="203"/>
    </location>
</feature>
<dbReference type="InterPro" id="IPR040463">
    <property type="entry name" value="BAP29/BAP31_N"/>
</dbReference>
<proteinExistence type="inferred from homology"/>
<dbReference type="EnsemblPlants" id="AET4Gv20578500.1">
    <property type="protein sequence ID" value="AET4Gv20578500.1"/>
    <property type="gene ID" value="AET4Gv20578500"/>
</dbReference>
<name>A0A453IJK4_AEGTS</name>
<keyword evidence="5" id="KW-0813">Transport</keyword>
<keyword evidence="5" id="KW-0931">ER-Golgi transport</keyword>
<feature type="transmembrane region" description="Helical" evidence="5">
    <location>
        <begin position="117"/>
        <end position="140"/>
    </location>
</feature>
<feature type="transmembrane region" description="Helical" evidence="5">
    <location>
        <begin position="175"/>
        <end position="193"/>
    </location>
</feature>
<feature type="transmembrane region" description="Helical" evidence="5">
    <location>
        <begin position="86"/>
        <end position="105"/>
    </location>
</feature>
<dbReference type="GO" id="GO:0005789">
    <property type="term" value="C:endoplasmic reticulum membrane"/>
    <property type="evidence" value="ECO:0007669"/>
    <property type="project" value="UniProtKB-SubCell"/>
</dbReference>
<comment type="function">
    <text evidence="5">May play a role in anterograde transport of membrane proteins from the endoplasmic reticulum to the Golgi.</text>
</comment>
<evidence type="ECO:0000256" key="4">
    <source>
        <dbReference type="ARBA" id="ARBA00023136"/>
    </source>
</evidence>